<keyword evidence="1" id="KW-0808">Transferase</keyword>
<dbReference type="EMBL" id="JACHOP010000027">
    <property type="protein sequence ID" value="MBB5759730.1"/>
    <property type="molecule type" value="Genomic_DNA"/>
</dbReference>
<reference evidence="1 2" key="1">
    <citation type="submission" date="2020-08" db="EMBL/GenBank/DDBJ databases">
        <title>Genomic Encyclopedia of Type Strains, Phase IV (KMG-IV): sequencing the most valuable type-strain genomes for metagenomic binning, comparative biology and taxonomic classification.</title>
        <authorList>
            <person name="Goeker M."/>
        </authorList>
    </citation>
    <scope>NUCLEOTIDE SEQUENCE [LARGE SCALE GENOMIC DNA]</scope>
    <source>
        <strain evidence="1 2">DSM 2163</strain>
    </source>
</reference>
<sequence>MTGLDTIDVTSKALQSGLFHDEAKARRITGYLVAGIPQTVPLAVRWDRPGHAVKVVMTARSQDAQDGVHIVRTFSRRRRRSPWTVEHTLFLLGEHHRGGAARRMLRASLEAYDGLGVTRIDVHADIDVGGYVWARLGFAATMPDDVRDNLALAVRARPGSYLLREANRVAESSDDDDLMYNLAALTIGTDRSCGKELLSGSGWFGHANLADRRHRERIARHLTTETAAASGTIGDDERERA</sequence>
<dbReference type="SUPFAM" id="SSF55729">
    <property type="entry name" value="Acyl-CoA N-acyltransferases (Nat)"/>
    <property type="match status" value="1"/>
</dbReference>
<proteinExistence type="predicted"/>
<evidence type="ECO:0000313" key="1">
    <source>
        <dbReference type="EMBL" id="MBB5759730.1"/>
    </source>
</evidence>
<dbReference type="RefSeq" id="WP_183573072.1">
    <property type="nucleotide sequence ID" value="NZ_JACHOP010000027.1"/>
</dbReference>
<dbReference type="Gene3D" id="3.40.630.30">
    <property type="match status" value="1"/>
</dbReference>
<protein>
    <submittedName>
        <fullName evidence="1">GNAT superfamily N-acetyltransferase</fullName>
    </submittedName>
</protein>
<keyword evidence="2" id="KW-1185">Reference proteome</keyword>
<evidence type="ECO:0000313" key="2">
    <source>
        <dbReference type="Proteomes" id="UP000583454"/>
    </source>
</evidence>
<gene>
    <name evidence="1" type="ORF">HNR00_004464</name>
</gene>
<dbReference type="AlphaFoldDB" id="A0A840ZQW2"/>
<comment type="caution">
    <text evidence="1">The sequence shown here is derived from an EMBL/GenBank/DDBJ whole genome shotgun (WGS) entry which is preliminary data.</text>
</comment>
<dbReference type="InterPro" id="IPR016181">
    <property type="entry name" value="Acyl_CoA_acyltransferase"/>
</dbReference>
<dbReference type="GO" id="GO:0016740">
    <property type="term" value="F:transferase activity"/>
    <property type="evidence" value="ECO:0007669"/>
    <property type="project" value="UniProtKB-KW"/>
</dbReference>
<dbReference type="Proteomes" id="UP000583454">
    <property type="component" value="Unassembled WGS sequence"/>
</dbReference>
<name>A0A840ZQW2_9HYPH</name>
<organism evidence="1 2">
    <name type="scientific">Methylorubrum rhodinum</name>
    <dbReference type="NCBI Taxonomy" id="29428"/>
    <lineage>
        <taxon>Bacteria</taxon>
        <taxon>Pseudomonadati</taxon>
        <taxon>Pseudomonadota</taxon>
        <taxon>Alphaproteobacteria</taxon>
        <taxon>Hyphomicrobiales</taxon>
        <taxon>Methylobacteriaceae</taxon>
        <taxon>Methylorubrum</taxon>
    </lineage>
</organism>
<accession>A0A840ZQW2</accession>